<dbReference type="AlphaFoldDB" id="A0A3N4LKM0"/>
<evidence type="ECO:0000313" key="3">
    <source>
        <dbReference type="Proteomes" id="UP000267821"/>
    </source>
</evidence>
<dbReference type="Pfam" id="PF07818">
    <property type="entry name" value="HCNGP"/>
    <property type="match status" value="1"/>
</dbReference>
<feature type="region of interest" description="Disordered" evidence="1">
    <location>
        <begin position="286"/>
        <end position="409"/>
    </location>
</feature>
<accession>A0A3N4LKM0</accession>
<dbReference type="InParanoid" id="A0A3N4LKM0"/>
<feature type="region of interest" description="Disordered" evidence="1">
    <location>
        <begin position="62"/>
        <end position="163"/>
    </location>
</feature>
<reference evidence="2 3" key="1">
    <citation type="journal article" date="2018" name="Nat. Ecol. Evol.">
        <title>Pezizomycetes genomes reveal the molecular basis of ectomycorrhizal truffle lifestyle.</title>
        <authorList>
            <person name="Murat C."/>
            <person name="Payen T."/>
            <person name="Noel B."/>
            <person name="Kuo A."/>
            <person name="Morin E."/>
            <person name="Chen J."/>
            <person name="Kohler A."/>
            <person name="Krizsan K."/>
            <person name="Balestrini R."/>
            <person name="Da Silva C."/>
            <person name="Montanini B."/>
            <person name="Hainaut M."/>
            <person name="Levati E."/>
            <person name="Barry K.W."/>
            <person name="Belfiori B."/>
            <person name="Cichocki N."/>
            <person name="Clum A."/>
            <person name="Dockter R.B."/>
            <person name="Fauchery L."/>
            <person name="Guy J."/>
            <person name="Iotti M."/>
            <person name="Le Tacon F."/>
            <person name="Lindquist E.A."/>
            <person name="Lipzen A."/>
            <person name="Malagnac F."/>
            <person name="Mello A."/>
            <person name="Molinier V."/>
            <person name="Miyauchi S."/>
            <person name="Poulain J."/>
            <person name="Riccioni C."/>
            <person name="Rubini A."/>
            <person name="Sitrit Y."/>
            <person name="Splivallo R."/>
            <person name="Traeger S."/>
            <person name="Wang M."/>
            <person name="Zifcakova L."/>
            <person name="Wipf D."/>
            <person name="Zambonelli A."/>
            <person name="Paolocci F."/>
            <person name="Nowrousian M."/>
            <person name="Ottonello S."/>
            <person name="Baldrian P."/>
            <person name="Spatafora J.W."/>
            <person name="Henrissat B."/>
            <person name="Nagy L.G."/>
            <person name="Aury J.M."/>
            <person name="Wincker P."/>
            <person name="Grigoriev I.V."/>
            <person name="Bonfante P."/>
            <person name="Martin F.M."/>
        </authorList>
    </citation>
    <scope>NUCLEOTIDE SEQUENCE [LARGE SCALE GENOMIC DNA]</scope>
    <source>
        <strain evidence="2 3">ATCC MYA-4762</strain>
    </source>
</reference>
<name>A0A3N4LKM0_9PEZI</name>
<dbReference type="GO" id="GO:0005634">
    <property type="term" value="C:nucleus"/>
    <property type="evidence" value="ECO:0007669"/>
    <property type="project" value="TreeGrafter"/>
</dbReference>
<dbReference type="EMBL" id="ML121555">
    <property type="protein sequence ID" value="RPB22019.1"/>
    <property type="molecule type" value="Genomic_DNA"/>
</dbReference>
<feature type="compositionally biased region" description="Pro residues" evidence="1">
    <location>
        <begin position="146"/>
        <end position="158"/>
    </location>
</feature>
<feature type="compositionally biased region" description="Gly residues" evidence="1">
    <location>
        <begin position="291"/>
        <end position="310"/>
    </location>
</feature>
<dbReference type="PANTHER" id="PTHR13464">
    <property type="entry name" value="TRANSCRIPTIONAL REGULATOR PROTEIN HCNGP"/>
    <property type="match status" value="1"/>
</dbReference>
<dbReference type="GO" id="GO:0006355">
    <property type="term" value="P:regulation of DNA-templated transcription"/>
    <property type="evidence" value="ECO:0007669"/>
    <property type="project" value="InterPro"/>
</dbReference>
<feature type="region of interest" description="Disordered" evidence="1">
    <location>
        <begin position="1"/>
        <end position="39"/>
    </location>
</feature>
<dbReference type="STRING" id="1051890.A0A3N4LKM0"/>
<feature type="compositionally biased region" description="Basic and acidic residues" evidence="1">
    <location>
        <begin position="392"/>
        <end position="409"/>
    </location>
</feature>
<organism evidence="2 3">
    <name type="scientific">Terfezia boudieri ATCC MYA-4762</name>
    <dbReference type="NCBI Taxonomy" id="1051890"/>
    <lineage>
        <taxon>Eukaryota</taxon>
        <taxon>Fungi</taxon>
        <taxon>Dikarya</taxon>
        <taxon>Ascomycota</taxon>
        <taxon>Pezizomycotina</taxon>
        <taxon>Pezizomycetes</taxon>
        <taxon>Pezizales</taxon>
        <taxon>Pezizaceae</taxon>
        <taxon>Terfezia</taxon>
    </lineage>
</organism>
<dbReference type="InterPro" id="IPR012479">
    <property type="entry name" value="SAP30BP"/>
</dbReference>
<evidence type="ECO:0000256" key="1">
    <source>
        <dbReference type="SAM" id="MobiDB-lite"/>
    </source>
</evidence>
<keyword evidence="3" id="KW-1185">Reference proteome</keyword>
<gene>
    <name evidence="2" type="ORF">L211DRAFT_850998</name>
</gene>
<feature type="compositionally biased region" description="Basic and acidic residues" evidence="1">
    <location>
        <begin position="341"/>
        <end position="358"/>
    </location>
</feature>
<dbReference type="PANTHER" id="PTHR13464:SF0">
    <property type="entry name" value="SAP30-BINDING PROTEIN"/>
    <property type="match status" value="1"/>
</dbReference>
<evidence type="ECO:0000313" key="2">
    <source>
        <dbReference type="EMBL" id="RPB22019.1"/>
    </source>
</evidence>
<dbReference type="OrthoDB" id="1714508at2759"/>
<proteinExistence type="predicted"/>
<feature type="compositionally biased region" description="Pro residues" evidence="1">
    <location>
        <begin position="87"/>
        <end position="99"/>
    </location>
</feature>
<sequence>MLGLVSYDSDEDGEQQQVGEEAQARLPTPAAAPAAATPASGSVELHTVLPVLRCQSAHLDARIPPSLPTTKFTIPHSPSRPESTLPVPSPALLPTPQPDPEAILGPSLPPQSSNASPYAQSPSPVPPLSPYSHTRSQIHTLTLPHTIPPLPPSPPGTPPQQTSTKFHTFLRLKRTGTHFNQKLVQSSALRNPLLLEKLMGYVGISTDIGDTEVGMAGVGEWSAEQYVSGLDKSIWDYEAWGEGSYRGGFIEELRRSQNEVLEKRQRGIEEDRARGVVRERLGFVGEKGTDFGSGNGNTRGGGVGGRGGGQSKAERAMAGLDQPYSASASASAENFGAGKRAGHDRNRTQPRTRDDRRNGGGSGGGGDEYYRSRDRTREWDRRKINRSRSRSRSRDRDRDRDRVRERYRR</sequence>
<feature type="compositionally biased region" description="Polar residues" evidence="1">
    <location>
        <begin position="110"/>
        <end position="120"/>
    </location>
</feature>
<protein>
    <recommendedName>
        <fullName evidence="4">HCNGP-domain-containing protein</fullName>
    </recommendedName>
</protein>
<feature type="compositionally biased region" description="Low complexity" evidence="1">
    <location>
        <begin position="27"/>
        <end position="39"/>
    </location>
</feature>
<feature type="compositionally biased region" description="Basic and acidic residues" evidence="1">
    <location>
        <begin position="368"/>
        <end position="382"/>
    </location>
</feature>
<dbReference type="Proteomes" id="UP000267821">
    <property type="component" value="Unassembled WGS sequence"/>
</dbReference>
<evidence type="ECO:0008006" key="4">
    <source>
        <dbReference type="Google" id="ProtNLM"/>
    </source>
</evidence>